<sequence length="232" mass="26183">MFQYIVNHSIHHTRKSEMRRLLLILTALSSAASIFVKWTESMDVCKGIGQGPASLADEITPRDRTWLGRAKYEFHWGDVYLRIERVDKNRTCSDCNDASSWKNCEVCVLDKWRINSHNLKQAIGKLKPDRFYIVANFTDIEELPEPNLCLSKNDSPAAYGPCNGTFGDGCAHQASNFKIIIQAIERKDVEKTTSRNTTITNNDSAACRGHLLLSVIAALLCMSLLRVQEGYQ</sequence>
<dbReference type="AlphaFoldDB" id="A0A8B8EB59"/>
<dbReference type="GeneID" id="111133648"/>
<evidence type="ECO:0000313" key="1">
    <source>
        <dbReference type="Proteomes" id="UP000694844"/>
    </source>
</evidence>
<evidence type="ECO:0000313" key="2">
    <source>
        <dbReference type="RefSeq" id="XP_022337887.1"/>
    </source>
</evidence>
<proteinExistence type="predicted"/>
<dbReference type="KEGG" id="cvn:111133648"/>
<keyword evidence="1" id="KW-1185">Reference proteome</keyword>
<organism evidence="1 2">
    <name type="scientific">Crassostrea virginica</name>
    <name type="common">Eastern oyster</name>
    <dbReference type="NCBI Taxonomy" id="6565"/>
    <lineage>
        <taxon>Eukaryota</taxon>
        <taxon>Metazoa</taxon>
        <taxon>Spiralia</taxon>
        <taxon>Lophotrochozoa</taxon>
        <taxon>Mollusca</taxon>
        <taxon>Bivalvia</taxon>
        <taxon>Autobranchia</taxon>
        <taxon>Pteriomorphia</taxon>
        <taxon>Ostreida</taxon>
        <taxon>Ostreoidea</taxon>
        <taxon>Ostreidae</taxon>
        <taxon>Crassostrea</taxon>
    </lineage>
</organism>
<dbReference type="RefSeq" id="XP_022337887.1">
    <property type="nucleotide sequence ID" value="XM_022482179.1"/>
</dbReference>
<dbReference type="Proteomes" id="UP000694844">
    <property type="component" value="Chromosome 5"/>
</dbReference>
<name>A0A8B8EB59_CRAVI</name>
<protein>
    <submittedName>
        <fullName evidence="2">Uncharacterized protein LOC111133648 isoform X1</fullName>
    </submittedName>
</protein>
<gene>
    <name evidence="2" type="primary">LOC111133648</name>
</gene>
<reference evidence="2" key="1">
    <citation type="submission" date="2025-08" db="UniProtKB">
        <authorList>
            <consortium name="RefSeq"/>
        </authorList>
    </citation>
    <scope>IDENTIFICATION</scope>
    <source>
        <tissue evidence="2">Whole sample</tissue>
    </source>
</reference>
<accession>A0A8B8EB59</accession>
<dbReference type="OrthoDB" id="6207108at2759"/>